<evidence type="ECO:0000256" key="1">
    <source>
        <dbReference type="SAM" id="Phobius"/>
    </source>
</evidence>
<dbReference type="Pfam" id="PF20067">
    <property type="entry name" value="SSL_N"/>
    <property type="match status" value="1"/>
</dbReference>
<organism evidence="2 3">
    <name type="scientific">Vitis vinifera</name>
    <name type="common">Grape</name>
    <dbReference type="NCBI Taxonomy" id="29760"/>
    <lineage>
        <taxon>Eukaryota</taxon>
        <taxon>Viridiplantae</taxon>
        <taxon>Streptophyta</taxon>
        <taxon>Embryophyta</taxon>
        <taxon>Tracheophyta</taxon>
        <taxon>Spermatophyta</taxon>
        <taxon>Magnoliopsida</taxon>
        <taxon>eudicotyledons</taxon>
        <taxon>Gunneridae</taxon>
        <taxon>Pentapetalae</taxon>
        <taxon>rosids</taxon>
        <taxon>Vitales</taxon>
        <taxon>Vitaceae</taxon>
        <taxon>Viteae</taxon>
        <taxon>Vitis</taxon>
    </lineage>
</organism>
<dbReference type="PANTHER" id="PTHR10426">
    <property type="entry name" value="STRICTOSIDINE SYNTHASE-RELATED"/>
    <property type="match status" value="1"/>
</dbReference>
<name>A0ABY9CSK2_VITVI</name>
<reference evidence="2 3" key="1">
    <citation type="journal article" date="2023" name="Hortic Res">
        <title>The complete reference genome for grapevine (Vitis vinifera L.) genetics and breeding.</title>
        <authorList>
            <person name="Shi X."/>
            <person name="Cao S."/>
            <person name="Wang X."/>
            <person name="Huang S."/>
            <person name="Wang Y."/>
            <person name="Liu Z."/>
            <person name="Liu W."/>
            <person name="Leng X."/>
            <person name="Peng Y."/>
            <person name="Wang N."/>
            <person name="Wang Y."/>
            <person name="Ma Z."/>
            <person name="Xu X."/>
            <person name="Zhang F."/>
            <person name="Xue H."/>
            <person name="Zhong H."/>
            <person name="Wang Y."/>
            <person name="Zhang K."/>
            <person name="Velt A."/>
            <person name="Avia K."/>
            <person name="Holtgrawe D."/>
            <person name="Grimplet J."/>
            <person name="Matus J.T."/>
            <person name="Ware D."/>
            <person name="Wu X."/>
            <person name="Wang H."/>
            <person name="Liu C."/>
            <person name="Fang Y."/>
            <person name="Rustenholz C."/>
            <person name="Cheng Z."/>
            <person name="Xiao H."/>
            <person name="Zhou Y."/>
        </authorList>
    </citation>
    <scope>NUCLEOTIDE SEQUENCE [LARGE SCALE GENOMIC DNA]</scope>
    <source>
        <strain evidence="3">cv. Pinot noir / PN40024</strain>
        <tissue evidence="2">Leaf</tissue>
    </source>
</reference>
<dbReference type="EMBL" id="CP126658">
    <property type="protein sequence ID" value="WJZ97673.1"/>
    <property type="molecule type" value="Genomic_DNA"/>
</dbReference>
<evidence type="ECO:0000313" key="2">
    <source>
        <dbReference type="EMBL" id="WJZ97673.1"/>
    </source>
</evidence>
<dbReference type="Proteomes" id="UP001227230">
    <property type="component" value="Chromosome 11"/>
</dbReference>
<evidence type="ECO:0008006" key="4">
    <source>
        <dbReference type="Google" id="ProtNLM"/>
    </source>
</evidence>
<keyword evidence="1" id="KW-1133">Transmembrane helix</keyword>
<accession>A0ABY9CSK2</accession>
<gene>
    <name evidence="2" type="ORF">VitviT2T_016260</name>
</gene>
<proteinExistence type="predicted"/>
<sequence length="288" mass="31277">MAGNNAFGNLNICMRTSSTVILACILASALQIFLFSPISPDLLQLPQPSSAALLTNKKLQEVAKIGEGLLDKPEDVCFDGEGILYTATRDGWIKRLHRNGSWEDWRLIGGGSLIGVTPTRTGGIIVCDIEKGLLKVGEDGVSILTSHVNGSKIKFRCLKYWLEGERKGRTETFIDNLPGGPDNVNLAPDGSFWIALIKVTSDGFEFVHTSKALKHLLATFPKLFQLVKGSHKKASVVKVAADGKIIDKFDDPNGKVISFVTSALEFEDYLYLGSLNTNFIGILPLKAA</sequence>
<dbReference type="SUPFAM" id="SSF101898">
    <property type="entry name" value="NHL repeat"/>
    <property type="match status" value="1"/>
</dbReference>
<keyword evidence="1" id="KW-0812">Transmembrane</keyword>
<keyword evidence="3" id="KW-1185">Reference proteome</keyword>
<evidence type="ECO:0000313" key="3">
    <source>
        <dbReference type="Proteomes" id="UP001227230"/>
    </source>
</evidence>
<keyword evidence="1" id="KW-0472">Membrane</keyword>
<protein>
    <recommendedName>
        <fullName evidence="4">Strictosidine synthase conserved region domain-containing protein</fullName>
    </recommendedName>
</protein>
<dbReference type="Gene3D" id="2.120.10.30">
    <property type="entry name" value="TolB, C-terminal domain"/>
    <property type="match status" value="1"/>
</dbReference>
<feature type="transmembrane region" description="Helical" evidence="1">
    <location>
        <begin position="20"/>
        <end position="38"/>
    </location>
</feature>
<dbReference type="PANTHER" id="PTHR10426:SF68">
    <property type="entry name" value="OS07G0614000 PROTEIN"/>
    <property type="match status" value="1"/>
</dbReference>
<dbReference type="InterPro" id="IPR011042">
    <property type="entry name" value="6-blade_b-propeller_TolB-like"/>
</dbReference>